<dbReference type="FunFam" id="2.30.180.10:FF:000019">
    <property type="entry name" value="Cell surface lipoprotein"/>
    <property type="match status" value="1"/>
</dbReference>
<evidence type="ECO:0000256" key="1">
    <source>
        <dbReference type="ARBA" id="ARBA00022729"/>
    </source>
</evidence>
<sequence length="201" mass="20529">MKRVIAATGALSLALFLGACASDDNETTAGTTSETTTTEATTSETTTEETTTTTAAVEADDIVDTAVAAGQFTTLTTALQEADLVETLKGEGPFTVFAPTDEAFAALPEGTLDTLLADPSGDLTEILTYHVIPSEVFAADVVELDGQTVETVQGASLTVNVDGGNVSLTDVAGNTINVIDTDIEASNGVIHVIDGVLMPTL</sequence>
<evidence type="ECO:0000313" key="5">
    <source>
        <dbReference type="EMBL" id="SMG37825.1"/>
    </source>
</evidence>
<organism evidence="5 6">
    <name type="scientific">Corynebacterium pollutisoli</name>
    <dbReference type="NCBI Taxonomy" id="1610489"/>
    <lineage>
        <taxon>Bacteria</taxon>
        <taxon>Bacillati</taxon>
        <taxon>Actinomycetota</taxon>
        <taxon>Actinomycetes</taxon>
        <taxon>Mycobacteriales</taxon>
        <taxon>Corynebacteriaceae</taxon>
        <taxon>Corynebacterium</taxon>
    </lineage>
</organism>
<dbReference type="InterPro" id="IPR036378">
    <property type="entry name" value="FAS1_dom_sf"/>
</dbReference>
<proteinExistence type="predicted"/>
<dbReference type="PROSITE" id="PS50213">
    <property type="entry name" value="FAS1"/>
    <property type="match status" value="1"/>
</dbReference>
<dbReference type="GO" id="GO:0005615">
    <property type="term" value="C:extracellular space"/>
    <property type="evidence" value="ECO:0007669"/>
    <property type="project" value="TreeGrafter"/>
</dbReference>
<dbReference type="Proteomes" id="UP000193309">
    <property type="component" value="Unassembled WGS sequence"/>
</dbReference>
<feature type="region of interest" description="Disordered" evidence="2">
    <location>
        <begin position="24"/>
        <end position="52"/>
    </location>
</feature>
<evidence type="ECO:0000256" key="3">
    <source>
        <dbReference type="SAM" id="SignalP"/>
    </source>
</evidence>
<keyword evidence="1 3" id="KW-0732">Signal</keyword>
<feature type="signal peptide" evidence="3">
    <location>
        <begin position="1"/>
        <end position="21"/>
    </location>
</feature>
<dbReference type="PROSITE" id="PS51257">
    <property type="entry name" value="PROKAR_LIPOPROTEIN"/>
    <property type="match status" value="1"/>
</dbReference>
<dbReference type="SUPFAM" id="SSF82153">
    <property type="entry name" value="FAS1 domain"/>
    <property type="match status" value="1"/>
</dbReference>
<dbReference type="AlphaFoldDB" id="A0A1X7KBG9"/>
<evidence type="ECO:0000313" key="6">
    <source>
        <dbReference type="Proteomes" id="UP000193309"/>
    </source>
</evidence>
<dbReference type="EMBL" id="FXAR01000010">
    <property type="protein sequence ID" value="SMG37825.1"/>
    <property type="molecule type" value="Genomic_DNA"/>
</dbReference>
<dbReference type="Gene3D" id="2.30.180.10">
    <property type="entry name" value="FAS1 domain"/>
    <property type="match status" value="1"/>
</dbReference>
<evidence type="ECO:0000259" key="4">
    <source>
        <dbReference type="PROSITE" id="PS50213"/>
    </source>
</evidence>
<dbReference type="Pfam" id="PF02469">
    <property type="entry name" value="Fasciclin"/>
    <property type="match status" value="1"/>
</dbReference>
<dbReference type="InterPro" id="IPR000782">
    <property type="entry name" value="FAS1_domain"/>
</dbReference>
<dbReference type="STRING" id="1610489.SAMN06295981_2396"/>
<protein>
    <submittedName>
        <fullName evidence="5">Uncaracterized surface protein containing fasciclin (FAS1) repeats</fullName>
    </submittedName>
</protein>
<keyword evidence="6" id="KW-1185">Reference proteome</keyword>
<gene>
    <name evidence="5" type="ORF">SAMN06295981_2396</name>
</gene>
<dbReference type="PANTHER" id="PTHR10900:SF77">
    <property type="entry name" value="FI19380P1"/>
    <property type="match status" value="1"/>
</dbReference>
<dbReference type="OrthoDB" id="9800666at2"/>
<name>A0A1X7KBG9_9CORY</name>
<evidence type="ECO:0000256" key="2">
    <source>
        <dbReference type="SAM" id="MobiDB-lite"/>
    </source>
</evidence>
<dbReference type="InterPro" id="IPR050904">
    <property type="entry name" value="Adhesion/Biosynth-related"/>
</dbReference>
<reference evidence="6" key="1">
    <citation type="submission" date="2017-04" db="EMBL/GenBank/DDBJ databases">
        <authorList>
            <person name="Varghese N."/>
            <person name="Submissions S."/>
        </authorList>
    </citation>
    <scope>NUCLEOTIDE SEQUENCE [LARGE SCALE GENOMIC DNA]</scope>
    <source>
        <strain evidence="6">VDS</strain>
    </source>
</reference>
<feature type="chain" id="PRO_5012033083" evidence="3">
    <location>
        <begin position="22"/>
        <end position="201"/>
    </location>
</feature>
<feature type="compositionally biased region" description="Low complexity" evidence="2">
    <location>
        <begin position="27"/>
        <end position="52"/>
    </location>
</feature>
<dbReference type="SMART" id="SM00554">
    <property type="entry name" value="FAS1"/>
    <property type="match status" value="1"/>
</dbReference>
<dbReference type="PANTHER" id="PTHR10900">
    <property type="entry name" value="PERIOSTIN-RELATED"/>
    <property type="match status" value="1"/>
</dbReference>
<dbReference type="RefSeq" id="WP_085550465.1">
    <property type="nucleotide sequence ID" value="NZ_FXAR01000010.1"/>
</dbReference>
<accession>A0A1X7KBG9</accession>
<feature type="domain" description="FAS1" evidence="4">
    <location>
        <begin position="59"/>
        <end position="197"/>
    </location>
</feature>